<sequence length="123" mass="13612">MRVWRVFSLVPNLFLAKRIARVQVFIIGTLYLFLVPVCHPTIPSTLEGVIGNTHFAGTIFMERDAVPKRMPRPLLTEKGAQAHGERGAGFGVDAAPEKMPAPRILQRDNMCRGLVGGEVMTKE</sequence>
<dbReference type="RefSeq" id="XP_060294496.1">
    <property type="nucleotide sequence ID" value="XM_060440111.1"/>
</dbReference>
<name>A0AA40ACI5_9PEZI</name>
<comment type="caution">
    <text evidence="2">The sequence shown here is derived from an EMBL/GenBank/DDBJ whole genome shotgun (WGS) entry which is preliminary data.</text>
</comment>
<keyword evidence="3" id="KW-1185">Reference proteome</keyword>
<dbReference type="EMBL" id="JAUIRO010000005">
    <property type="protein sequence ID" value="KAK0713173.1"/>
    <property type="molecule type" value="Genomic_DNA"/>
</dbReference>
<accession>A0AA40ACI5</accession>
<organism evidence="2 3">
    <name type="scientific">Lasiosphaeria miniovina</name>
    <dbReference type="NCBI Taxonomy" id="1954250"/>
    <lineage>
        <taxon>Eukaryota</taxon>
        <taxon>Fungi</taxon>
        <taxon>Dikarya</taxon>
        <taxon>Ascomycota</taxon>
        <taxon>Pezizomycotina</taxon>
        <taxon>Sordariomycetes</taxon>
        <taxon>Sordariomycetidae</taxon>
        <taxon>Sordariales</taxon>
        <taxon>Lasiosphaeriaceae</taxon>
        <taxon>Lasiosphaeria</taxon>
    </lineage>
</organism>
<proteinExistence type="predicted"/>
<keyword evidence="1" id="KW-1133">Transmembrane helix</keyword>
<evidence type="ECO:0000313" key="3">
    <source>
        <dbReference type="Proteomes" id="UP001172101"/>
    </source>
</evidence>
<feature type="transmembrane region" description="Helical" evidence="1">
    <location>
        <begin position="20"/>
        <end position="37"/>
    </location>
</feature>
<dbReference type="GeneID" id="85323381"/>
<dbReference type="AlphaFoldDB" id="A0AA40ACI5"/>
<reference evidence="2" key="1">
    <citation type="submission" date="2023-06" db="EMBL/GenBank/DDBJ databases">
        <title>Genome-scale phylogeny and comparative genomics of the fungal order Sordariales.</title>
        <authorList>
            <consortium name="Lawrence Berkeley National Laboratory"/>
            <person name="Hensen N."/>
            <person name="Bonometti L."/>
            <person name="Westerberg I."/>
            <person name="Brannstrom I.O."/>
            <person name="Guillou S."/>
            <person name="Cros-Aarteil S."/>
            <person name="Calhoun S."/>
            <person name="Haridas S."/>
            <person name="Kuo A."/>
            <person name="Mondo S."/>
            <person name="Pangilinan J."/>
            <person name="Riley R."/>
            <person name="LaButti K."/>
            <person name="Andreopoulos B."/>
            <person name="Lipzen A."/>
            <person name="Chen C."/>
            <person name="Yanf M."/>
            <person name="Daum C."/>
            <person name="Ng V."/>
            <person name="Clum A."/>
            <person name="Steindorff A."/>
            <person name="Ohm R."/>
            <person name="Martin F."/>
            <person name="Silar P."/>
            <person name="Natvig D."/>
            <person name="Lalanne C."/>
            <person name="Gautier V."/>
            <person name="Ament-velasquez S.L."/>
            <person name="Kruys A."/>
            <person name="Hutchinson M.I."/>
            <person name="Powell A.J."/>
            <person name="Barry K."/>
            <person name="Miller A.N."/>
            <person name="Grigoriev I.V."/>
            <person name="Debuchy R."/>
            <person name="Gladieux P."/>
            <person name="Thoren M.H."/>
            <person name="Johannesson H."/>
        </authorList>
    </citation>
    <scope>NUCLEOTIDE SEQUENCE</scope>
    <source>
        <strain evidence="2">SMH2392-1A</strain>
    </source>
</reference>
<evidence type="ECO:0000313" key="2">
    <source>
        <dbReference type="EMBL" id="KAK0713173.1"/>
    </source>
</evidence>
<keyword evidence="1" id="KW-0812">Transmembrane</keyword>
<dbReference type="Proteomes" id="UP001172101">
    <property type="component" value="Unassembled WGS sequence"/>
</dbReference>
<protein>
    <submittedName>
        <fullName evidence="2">Uncharacterized protein</fullName>
    </submittedName>
</protein>
<keyword evidence="1" id="KW-0472">Membrane</keyword>
<gene>
    <name evidence="2" type="ORF">B0T26DRAFT_677542</name>
</gene>
<evidence type="ECO:0000256" key="1">
    <source>
        <dbReference type="SAM" id="Phobius"/>
    </source>
</evidence>